<accession>K9VV33</accession>
<protein>
    <recommendedName>
        <fullName evidence="1">Tox-PL-2 domain-containing protein</fullName>
    </recommendedName>
</protein>
<evidence type="ECO:0000259" key="1">
    <source>
        <dbReference type="Pfam" id="PF15643"/>
    </source>
</evidence>
<dbReference type="RefSeq" id="WP_015201488.1">
    <property type="nucleotide sequence ID" value="NC_019753.1"/>
</dbReference>
<dbReference type="KEGG" id="cep:Cri9333_0369"/>
<dbReference type="HOGENOM" id="CLU_151189_0_0_3"/>
<proteinExistence type="predicted"/>
<sequence>MSQLSEEEIFQEIGKIIQRFDLYQCDACARAILQWLQANNIQGKILKLKTATRRDGYILSWRLERQDITNSITQTGVHYGVEVLGRVFDNLSVEGMTREDWLNDFDCPSHQFILTELDSL</sequence>
<dbReference type="InterPro" id="IPR028910">
    <property type="entry name" value="Tox-PL-2_dom"/>
</dbReference>
<dbReference type="AlphaFoldDB" id="K9VV33"/>
<gene>
    <name evidence="2" type="ORF">Cri9333_0369</name>
</gene>
<dbReference type="eggNOG" id="ENOG5032YED">
    <property type="taxonomic scope" value="Bacteria"/>
</dbReference>
<evidence type="ECO:0000313" key="2">
    <source>
        <dbReference type="EMBL" id="AFZ11347.1"/>
    </source>
</evidence>
<dbReference type="EMBL" id="CP003620">
    <property type="protein sequence ID" value="AFZ11347.1"/>
    <property type="molecule type" value="Genomic_DNA"/>
</dbReference>
<dbReference type="Pfam" id="PF15643">
    <property type="entry name" value="Tox-PL-2"/>
    <property type="match status" value="1"/>
</dbReference>
<name>K9VV33_9CYAN</name>
<feature type="domain" description="Tox-PL-2" evidence="1">
    <location>
        <begin position="8"/>
        <end position="105"/>
    </location>
</feature>
<keyword evidence="3" id="KW-1185">Reference proteome</keyword>
<organism evidence="2 3">
    <name type="scientific">Crinalium epipsammum PCC 9333</name>
    <dbReference type="NCBI Taxonomy" id="1173022"/>
    <lineage>
        <taxon>Bacteria</taxon>
        <taxon>Bacillati</taxon>
        <taxon>Cyanobacteriota</taxon>
        <taxon>Cyanophyceae</taxon>
        <taxon>Gomontiellales</taxon>
        <taxon>Gomontiellaceae</taxon>
        <taxon>Crinalium</taxon>
    </lineage>
</organism>
<dbReference type="Proteomes" id="UP000010472">
    <property type="component" value="Chromosome"/>
</dbReference>
<reference evidence="2 3" key="1">
    <citation type="submission" date="2012-06" db="EMBL/GenBank/DDBJ databases">
        <title>Finished chromosome of genome of Crinalium epipsammum PCC 9333.</title>
        <authorList>
            <consortium name="US DOE Joint Genome Institute"/>
            <person name="Gugger M."/>
            <person name="Coursin T."/>
            <person name="Rippka R."/>
            <person name="Tandeau De Marsac N."/>
            <person name="Huntemann M."/>
            <person name="Wei C.-L."/>
            <person name="Han J."/>
            <person name="Detter J.C."/>
            <person name="Han C."/>
            <person name="Tapia R."/>
            <person name="Davenport K."/>
            <person name="Daligault H."/>
            <person name="Erkkila T."/>
            <person name="Gu W."/>
            <person name="Munk A.C.C."/>
            <person name="Teshima H."/>
            <person name="Xu Y."/>
            <person name="Chain P."/>
            <person name="Chen A."/>
            <person name="Krypides N."/>
            <person name="Mavromatis K."/>
            <person name="Markowitz V."/>
            <person name="Szeto E."/>
            <person name="Ivanova N."/>
            <person name="Mikhailova N."/>
            <person name="Ovchinnikova G."/>
            <person name="Pagani I."/>
            <person name="Pati A."/>
            <person name="Goodwin L."/>
            <person name="Peters L."/>
            <person name="Pitluck S."/>
            <person name="Woyke T."/>
            <person name="Kerfeld C."/>
        </authorList>
    </citation>
    <scope>NUCLEOTIDE SEQUENCE [LARGE SCALE GENOMIC DNA]</scope>
    <source>
        <strain evidence="2 3">PCC 9333</strain>
    </source>
</reference>
<dbReference type="PATRIC" id="fig|1173022.3.peg.389"/>
<evidence type="ECO:0000313" key="3">
    <source>
        <dbReference type="Proteomes" id="UP000010472"/>
    </source>
</evidence>